<keyword evidence="3" id="KW-1185">Reference proteome</keyword>
<feature type="compositionally biased region" description="Acidic residues" evidence="1">
    <location>
        <begin position="104"/>
        <end position="114"/>
    </location>
</feature>
<accession>A0A8J8T929</accession>
<dbReference type="Proteomes" id="UP000785679">
    <property type="component" value="Unassembled WGS sequence"/>
</dbReference>
<evidence type="ECO:0000256" key="1">
    <source>
        <dbReference type="SAM" id="MobiDB-lite"/>
    </source>
</evidence>
<name>A0A8J8T929_HALGN</name>
<reference evidence="2" key="1">
    <citation type="submission" date="2019-06" db="EMBL/GenBank/DDBJ databases">
        <authorList>
            <person name="Zheng W."/>
        </authorList>
    </citation>
    <scope>NUCLEOTIDE SEQUENCE</scope>
    <source>
        <strain evidence="2">QDHG01</strain>
    </source>
</reference>
<gene>
    <name evidence="2" type="ORF">FGO68_gene11476</name>
</gene>
<evidence type="ECO:0000313" key="2">
    <source>
        <dbReference type="EMBL" id="TNV85833.1"/>
    </source>
</evidence>
<evidence type="ECO:0000313" key="3">
    <source>
        <dbReference type="Proteomes" id="UP000785679"/>
    </source>
</evidence>
<sequence>MQTSTLSPLNRVLKRLVLCNTQFQSQYLLQTLLRAFQQISTKYRDNNGCLPLFKINQRTPHPITVRRRLRYDPFRQYTFRENPENDIETVVDCYSDTWNHQEQNDEGNQEDEESLSYNLRQPSSEEEVSSSSSSSSEQSSLNPDFDEGSF</sequence>
<protein>
    <submittedName>
        <fullName evidence="2">Uncharacterized protein</fullName>
    </submittedName>
</protein>
<organism evidence="2 3">
    <name type="scientific">Halteria grandinella</name>
    <dbReference type="NCBI Taxonomy" id="5974"/>
    <lineage>
        <taxon>Eukaryota</taxon>
        <taxon>Sar</taxon>
        <taxon>Alveolata</taxon>
        <taxon>Ciliophora</taxon>
        <taxon>Intramacronucleata</taxon>
        <taxon>Spirotrichea</taxon>
        <taxon>Stichotrichia</taxon>
        <taxon>Sporadotrichida</taxon>
        <taxon>Halteriidae</taxon>
        <taxon>Halteria</taxon>
    </lineage>
</organism>
<feature type="region of interest" description="Disordered" evidence="1">
    <location>
        <begin position="96"/>
        <end position="150"/>
    </location>
</feature>
<feature type="compositionally biased region" description="Low complexity" evidence="1">
    <location>
        <begin position="129"/>
        <end position="140"/>
    </location>
</feature>
<comment type="caution">
    <text evidence="2">The sequence shown here is derived from an EMBL/GenBank/DDBJ whole genome shotgun (WGS) entry which is preliminary data.</text>
</comment>
<dbReference type="AlphaFoldDB" id="A0A8J8T929"/>
<dbReference type="EMBL" id="RRYP01001521">
    <property type="protein sequence ID" value="TNV85833.1"/>
    <property type="molecule type" value="Genomic_DNA"/>
</dbReference>
<proteinExistence type="predicted"/>